<dbReference type="KEGG" id="ddf:DEFDS_0191"/>
<accession>D3PAS9</accession>
<dbReference type="STRING" id="639282.DEFDS_0191"/>
<keyword evidence="1" id="KW-0802">TPR repeat</keyword>
<dbReference type="PROSITE" id="PS50005">
    <property type="entry name" value="TPR"/>
    <property type="match status" value="1"/>
</dbReference>
<keyword evidence="3" id="KW-1185">Reference proteome</keyword>
<dbReference type="InterPro" id="IPR019734">
    <property type="entry name" value="TPR_rpt"/>
</dbReference>
<gene>
    <name evidence="2" type="ordered locus">DEFDS_0191</name>
</gene>
<dbReference type="eggNOG" id="COG2956">
    <property type="taxonomic scope" value="Bacteria"/>
</dbReference>
<dbReference type="InterPro" id="IPR011990">
    <property type="entry name" value="TPR-like_helical_dom_sf"/>
</dbReference>
<dbReference type="PANTHER" id="PTHR44749:SF1">
    <property type="entry name" value="TETRATRICOPEPTIDE-LIKE HELICAL DOMAIN-CONTAINING PROTEIN"/>
    <property type="match status" value="1"/>
</dbReference>
<evidence type="ECO:0000313" key="3">
    <source>
        <dbReference type="Proteomes" id="UP000001520"/>
    </source>
</evidence>
<dbReference type="PANTHER" id="PTHR44749">
    <property type="entry name" value="SUPPRESSOR OF RPS4-RLD 1"/>
    <property type="match status" value="1"/>
</dbReference>
<dbReference type="AlphaFoldDB" id="D3PAS9"/>
<dbReference type="EMBL" id="AP011529">
    <property type="protein sequence ID" value="BAI79702.1"/>
    <property type="molecule type" value="Genomic_DNA"/>
</dbReference>
<evidence type="ECO:0008006" key="4">
    <source>
        <dbReference type="Google" id="ProtNLM"/>
    </source>
</evidence>
<feature type="repeat" description="TPR" evidence="1">
    <location>
        <begin position="124"/>
        <end position="157"/>
    </location>
</feature>
<dbReference type="HOGENOM" id="CLU_756080_0_0_0"/>
<dbReference type="RefSeq" id="WP_013006950.1">
    <property type="nucleotide sequence ID" value="NC_013939.1"/>
</dbReference>
<name>D3PAS9_DEFDS</name>
<dbReference type="Gene3D" id="1.25.40.10">
    <property type="entry name" value="Tetratricopeptide repeat domain"/>
    <property type="match status" value="2"/>
</dbReference>
<dbReference type="GO" id="GO:0045892">
    <property type="term" value="P:negative regulation of DNA-templated transcription"/>
    <property type="evidence" value="ECO:0007669"/>
    <property type="project" value="InterPro"/>
</dbReference>
<dbReference type="SUPFAM" id="SSF48452">
    <property type="entry name" value="TPR-like"/>
    <property type="match status" value="1"/>
</dbReference>
<dbReference type="InterPro" id="IPR044650">
    <property type="entry name" value="SRFR1-like"/>
</dbReference>
<reference evidence="2 3" key="1">
    <citation type="journal article" date="2010" name="DNA Res.">
        <title>Bacterial lifestyle in a deep-sea hydrothermal vent chimney revealed by the genome sequence of the thermophilic bacterium Deferribacter desulfuricans SSM1.</title>
        <authorList>
            <person name="Takaki Y."/>
            <person name="Shimamura S."/>
            <person name="Nakagawa S."/>
            <person name="Fukuhara Y."/>
            <person name="Horikawa H."/>
            <person name="Ankai A."/>
            <person name="Harada T."/>
            <person name="Hosoyama A."/>
            <person name="Oguchi A."/>
            <person name="Fukui S."/>
            <person name="Fujita N."/>
            <person name="Takami H."/>
            <person name="Takai K."/>
        </authorList>
    </citation>
    <scope>NUCLEOTIDE SEQUENCE [LARGE SCALE GENOMIC DNA]</scope>
    <source>
        <strain evidence="3">DSM 14783 / JCM 11476 / NBRC 101012 / SSM1</strain>
    </source>
</reference>
<protein>
    <recommendedName>
        <fullName evidence="4">Tetratricopeptide repeat protein</fullName>
    </recommendedName>
</protein>
<dbReference type="SMART" id="SM00028">
    <property type="entry name" value="TPR"/>
    <property type="match status" value="3"/>
</dbReference>
<dbReference type="Pfam" id="PF13181">
    <property type="entry name" value="TPR_8"/>
    <property type="match status" value="1"/>
</dbReference>
<dbReference type="OrthoDB" id="9791635at2"/>
<proteinExistence type="predicted"/>
<evidence type="ECO:0000256" key="1">
    <source>
        <dbReference type="PROSITE-ProRule" id="PRU00339"/>
    </source>
</evidence>
<sequence length="349" mass="41080">MKILSKIFSKLRTNVDDKSKKYFLKGFGHLINQDYDKALEDLKEVVMQNTHMVEMYVALGTLYRNKGEYLKAIHIHESAVGEKNIKDDLKKQILHELVLDYKLSGQYDKALFNLNNLLKMDKSPVLFKLLASLYFDKGDYESAIKSYLKYSKISKKDVSKEVANCYYKLSENQSDIKKRIKLLKKSLGYFAAFRLANYKLLEEYTTLKNKKLIYEQIKNIINYDIFYSMEDLNKVSNIYFDDEKLDVFVKECIKKVSQKNENPLYYLFLANYFSKKGELDKAKSLLADYISDGKRYNIVLEKYLELINEPVLKSVVSDRKYICKKCEETYLEYYDICPKCGAIQAIYFN</sequence>
<evidence type="ECO:0000313" key="2">
    <source>
        <dbReference type="EMBL" id="BAI79702.1"/>
    </source>
</evidence>
<organism evidence="2 3">
    <name type="scientific">Deferribacter desulfuricans (strain DSM 14783 / JCM 11476 / NBRC 101012 / SSM1)</name>
    <dbReference type="NCBI Taxonomy" id="639282"/>
    <lineage>
        <taxon>Bacteria</taxon>
        <taxon>Pseudomonadati</taxon>
        <taxon>Deferribacterota</taxon>
        <taxon>Deferribacteres</taxon>
        <taxon>Deferribacterales</taxon>
        <taxon>Deferribacteraceae</taxon>
        <taxon>Deferribacter</taxon>
    </lineage>
</organism>
<dbReference type="Proteomes" id="UP000001520">
    <property type="component" value="Chromosome"/>
</dbReference>